<evidence type="ECO:0000256" key="6">
    <source>
        <dbReference type="ARBA" id="ARBA00022723"/>
    </source>
</evidence>
<keyword evidence="5 10" id="KW-0808">Transferase</keyword>
<dbReference type="STRING" id="270498.CHK_3029"/>
<protein>
    <recommendedName>
        <fullName evidence="4 10">Phosphate propanoyltransferase</fullName>
        <ecNumber evidence="3 10">2.3.1.222</ecNumber>
    </recommendedName>
</protein>
<dbReference type="NCBIfam" id="NF011652">
    <property type="entry name" value="PRK15070.1"/>
    <property type="match status" value="1"/>
</dbReference>
<dbReference type="EMBL" id="LAYJ01000133">
    <property type="protein sequence ID" value="KKI49451.1"/>
    <property type="molecule type" value="Genomic_DNA"/>
</dbReference>
<evidence type="ECO:0000256" key="3">
    <source>
        <dbReference type="ARBA" id="ARBA00012206"/>
    </source>
</evidence>
<keyword evidence="7" id="KW-0862">Zinc</keyword>
<comment type="function">
    <text evidence="10">Involved in 1,2-propanediol (1,2-PD) degradation by catalyzing the conversion of propanoyl-CoA to propanoyl-phosphate.</text>
</comment>
<proteinExistence type="inferred from homology"/>
<dbReference type="GO" id="GO:0051144">
    <property type="term" value="P:1,2-propanediol catabolic process"/>
    <property type="evidence" value="ECO:0007669"/>
    <property type="project" value="UniProtKB-UniPathway"/>
</dbReference>
<evidence type="ECO:0000256" key="10">
    <source>
        <dbReference type="PIRNR" id="PIRNR010130"/>
    </source>
</evidence>
<keyword evidence="12" id="KW-1185">Reference proteome</keyword>
<reference evidence="11 12" key="1">
    <citation type="submission" date="2015-04" db="EMBL/GenBank/DDBJ databases">
        <title>Draft genome sequence of bacteremic isolate Catabacter hongkongensis type strain HKU16T.</title>
        <authorList>
            <person name="Lau S.K."/>
            <person name="Teng J.L."/>
            <person name="Huang Y."/>
            <person name="Curreem S.O."/>
            <person name="Tsui S.K."/>
            <person name="Woo P.C."/>
        </authorList>
    </citation>
    <scope>NUCLEOTIDE SEQUENCE [LARGE SCALE GENOMIC DNA]</scope>
    <source>
        <strain evidence="11 12">HKU16</strain>
    </source>
</reference>
<sequence length="212" mass="22912">MNQQELGQKIRAEVLEAVKEKTGKRYVPAAASNRHVHLCQKDIDTLFGEGYQLTPVKPLSQPNQFAGKETLTLVGPKGKIEKIRVLGPARKETQVEISITDSFKLGIKPEIRMSGDTAGTPGGTLVSERASVELAQGVMVSARHLHLSGQQAAAFGLRDGQTVSLRSQGQRAVVFENVLVRSGDAHEMEVHLDVDEANAAGLKNGDILEIIE</sequence>
<accession>A0A0M2NEQ3</accession>
<name>A0A0M2NEQ3_9FIRM</name>
<comment type="pathway">
    <text evidence="10">Polyol metabolism; 1,2-propanediol degradation.</text>
</comment>
<dbReference type="AlphaFoldDB" id="A0A0M2NEQ3"/>
<dbReference type="Proteomes" id="UP000034076">
    <property type="component" value="Unassembled WGS sequence"/>
</dbReference>
<dbReference type="Pfam" id="PF06130">
    <property type="entry name" value="PTAC"/>
    <property type="match status" value="1"/>
</dbReference>
<gene>
    <name evidence="11" type="ORF">CHK_3029</name>
</gene>
<dbReference type="PANTHER" id="PTHR39453">
    <property type="entry name" value="PHOSPHATE PROPANOYLTRANSFERASE"/>
    <property type="match status" value="1"/>
</dbReference>
<evidence type="ECO:0000256" key="1">
    <source>
        <dbReference type="ARBA" id="ARBA00001947"/>
    </source>
</evidence>
<dbReference type="GO" id="GO:0046872">
    <property type="term" value="F:metal ion binding"/>
    <property type="evidence" value="ECO:0007669"/>
    <property type="project" value="UniProtKB-KW"/>
</dbReference>
<evidence type="ECO:0000256" key="4">
    <source>
        <dbReference type="ARBA" id="ARBA00020837"/>
    </source>
</evidence>
<comment type="cofactor">
    <cofactor evidence="1">
        <name>Zn(2+)</name>
        <dbReference type="ChEBI" id="CHEBI:29105"/>
    </cofactor>
</comment>
<dbReference type="PANTHER" id="PTHR39453:SF1">
    <property type="entry name" value="PHOSPHATE PROPANOYLTRANSFERASE"/>
    <property type="match status" value="1"/>
</dbReference>
<organism evidence="11 12">
    <name type="scientific">Christensenella hongkongensis</name>
    <dbReference type="NCBI Taxonomy" id="270498"/>
    <lineage>
        <taxon>Bacteria</taxon>
        <taxon>Bacillati</taxon>
        <taxon>Bacillota</taxon>
        <taxon>Clostridia</taxon>
        <taxon>Christensenellales</taxon>
        <taxon>Christensenellaceae</taxon>
        <taxon>Christensenella</taxon>
    </lineage>
</organism>
<comment type="catalytic activity">
    <reaction evidence="9 10">
        <text>propanoyl-CoA + phosphate = propanoyl phosphate + CoA</text>
        <dbReference type="Rhea" id="RHEA:28046"/>
        <dbReference type="ChEBI" id="CHEBI:43474"/>
        <dbReference type="ChEBI" id="CHEBI:57287"/>
        <dbReference type="ChEBI" id="CHEBI:57392"/>
        <dbReference type="ChEBI" id="CHEBI:58933"/>
        <dbReference type="EC" id="2.3.1.222"/>
    </reaction>
</comment>
<dbReference type="PIRSF" id="PIRSF010130">
    <property type="entry name" value="PduL"/>
    <property type="match status" value="1"/>
</dbReference>
<dbReference type="GO" id="GO:0016747">
    <property type="term" value="F:acyltransferase activity, transferring groups other than amino-acyl groups"/>
    <property type="evidence" value="ECO:0007669"/>
    <property type="project" value="InterPro"/>
</dbReference>
<evidence type="ECO:0000256" key="2">
    <source>
        <dbReference type="ARBA" id="ARBA00007342"/>
    </source>
</evidence>
<evidence type="ECO:0000313" key="11">
    <source>
        <dbReference type="EMBL" id="KKI49451.1"/>
    </source>
</evidence>
<evidence type="ECO:0000256" key="5">
    <source>
        <dbReference type="ARBA" id="ARBA00022679"/>
    </source>
</evidence>
<dbReference type="EC" id="2.3.1.222" evidence="3 10"/>
<evidence type="ECO:0000256" key="8">
    <source>
        <dbReference type="ARBA" id="ARBA00023315"/>
    </source>
</evidence>
<dbReference type="UniPathway" id="UPA00621"/>
<comment type="similarity">
    <text evidence="2 10">Belongs to the PduL family.</text>
</comment>
<evidence type="ECO:0000313" key="12">
    <source>
        <dbReference type="Proteomes" id="UP000034076"/>
    </source>
</evidence>
<keyword evidence="6" id="KW-0479">Metal-binding</keyword>
<comment type="caution">
    <text evidence="11">The sequence shown here is derived from an EMBL/GenBank/DDBJ whole genome shotgun (WGS) entry which is preliminary data.</text>
</comment>
<dbReference type="InterPro" id="IPR008300">
    <property type="entry name" value="PTAC"/>
</dbReference>
<evidence type="ECO:0000256" key="7">
    <source>
        <dbReference type="ARBA" id="ARBA00022833"/>
    </source>
</evidence>
<evidence type="ECO:0000256" key="9">
    <source>
        <dbReference type="ARBA" id="ARBA00047589"/>
    </source>
</evidence>
<keyword evidence="8 10" id="KW-0012">Acyltransferase</keyword>